<dbReference type="RefSeq" id="WP_073586402.1">
    <property type="nucleotide sequence ID" value="NZ_AP024898.1"/>
</dbReference>
<dbReference type="EMBL" id="FRFG01000087">
    <property type="protein sequence ID" value="SHO58963.1"/>
    <property type="molecule type" value="Genomic_DNA"/>
</dbReference>
<dbReference type="Proteomes" id="UP000184600">
    <property type="component" value="Unassembled WGS sequence"/>
</dbReference>
<reference evidence="2" key="1">
    <citation type="submission" date="2016-12" db="EMBL/GenBank/DDBJ databases">
        <authorList>
            <person name="Rodrigo-Torres L."/>
            <person name="Arahal R.D."/>
            <person name="Lucena T."/>
        </authorList>
    </citation>
    <scope>NUCLEOTIDE SEQUENCE [LARGE SCALE GENOMIC DNA]</scope>
</reference>
<organism evidence="1 2">
    <name type="scientific">Vibrio quintilis</name>
    <dbReference type="NCBI Taxonomy" id="1117707"/>
    <lineage>
        <taxon>Bacteria</taxon>
        <taxon>Pseudomonadati</taxon>
        <taxon>Pseudomonadota</taxon>
        <taxon>Gammaproteobacteria</taxon>
        <taxon>Vibrionales</taxon>
        <taxon>Vibrionaceae</taxon>
        <taxon>Vibrio</taxon>
    </lineage>
</organism>
<evidence type="ECO:0000313" key="1">
    <source>
        <dbReference type="EMBL" id="SHO58963.1"/>
    </source>
</evidence>
<dbReference type="AlphaFoldDB" id="A0A1M7Z241"/>
<dbReference type="STRING" id="1117707.VQ7734_04738"/>
<name>A0A1M7Z241_9VIBR</name>
<dbReference type="OrthoDB" id="5903193at2"/>
<gene>
    <name evidence="1" type="ORF">VQ7734_04738</name>
</gene>
<accession>A0A1M7Z241</accession>
<protein>
    <submittedName>
        <fullName evidence="1">Uncharacterized protein</fullName>
    </submittedName>
</protein>
<proteinExistence type="predicted"/>
<keyword evidence="2" id="KW-1185">Reference proteome</keyword>
<evidence type="ECO:0000313" key="2">
    <source>
        <dbReference type="Proteomes" id="UP000184600"/>
    </source>
</evidence>
<sequence length="94" mass="10791">MIGINDLKNRIESTLNALEQKQRSSQEAIVDNFIVKYMVVQSAIQSGKPKEEILKEARILLGSARGYLETSSNYEQEFLKEMSKTEKLIKQLKE</sequence>